<keyword evidence="5" id="KW-1185">Reference proteome</keyword>
<name>A0AAW0ZU43_9HYME</name>
<proteinExistence type="predicted"/>
<reference evidence="4 5" key="1">
    <citation type="submission" date="2024-05" db="EMBL/GenBank/DDBJ databases">
        <title>The nuclear and mitochondrial genome assemblies of Tetragonisca angustula (Apidae: Meliponini), a tiny yet remarkable pollinator in the Neotropics.</title>
        <authorList>
            <person name="Ferrari R."/>
            <person name="Ricardo P.C."/>
            <person name="Dias F.C."/>
            <person name="Araujo N.S."/>
            <person name="Soares D.O."/>
            <person name="Zhou Q.-S."/>
            <person name="Zhu C.-D."/>
            <person name="Coutinho L."/>
            <person name="Airas M.C."/>
            <person name="Batista T.M."/>
        </authorList>
    </citation>
    <scope>NUCLEOTIDE SEQUENCE [LARGE SCALE GENOMIC DNA]</scope>
    <source>
        <strain evidence="4">ASF017062</strain>
        <tissue evidence="4">Abdomen</tissue>
    </source>
</reference>
<evidence type="ECO:0000256" key="1">
    <source>
        <dbReference type="ARBA" id="ARBA00017902"/>
    </source>
</evidence>
<dbReference type="GO" id="GO:0005783">
    <property type="term" value="C:endoplasmic reticulum"/>
    <property type="evidence" value="ECO:0007669"/>
    <property type="project" value="TreeGrafter"/>
</dbReference>
<dbReference type="Pfam" id="PF11027">
    <property type="entry name" value="DUF2615"/>
    <property type="match status" value="1"/>
</dbReference>
<evidence type="ECO:0000313" key="5">
    <source>
        <dbReference type="Proteomes" id="UP001432146"/>
    </source>
</evidence>
<comment type="caution">
    <text evidence="4">The sequence shown here is derived from an EMBL/GenBank/DDBJ whole genome shotgun (WGS) entry which is preliminary data.</text>
</comment>
<dbReference type="EMBL" id="JAWNGG020000117">
    <property type="protein sequence ID" value="KAK9301112.1"/>
    <property type="molecule type" value="Genomic_DNA"/>
</dbReference>
<feature type="transmembrane region" description="Helical" evidence="3">
    <location>
        <begin position="56"/>
        <end position="73"/>
    </location>
</feature>
<feature type="compositionally biased region" description="Polar residues" evidence="2">
    <location>
        <begin position="78"/>
        <end position="88"/>
    </location>
</feature>
<keyword evidence="3" id="KW-0812">Transmembrane</keyword>
<keyword evidence="3" id="KW-0472">Membrane</keyword>
<dbReference type="AlphaFoldDB" id="A0AAW0ZU43"/>
<evidence type="ECO:0000256" key="3">
    <source>
        <dbReference type="SAM" id="Phobius"/>
    </source>
</evidence>
<sequence length="110" mass="12517">MADERSDLCECIWSHEFAMQRLLSILRQSQSYCTDNECFSMSQLPGPRDDPLPSNFFMTTLLVIAFAILMYAFRPNSLRSNSHQSSNDTVKDRDNERDSNNDPPAPPPTA</sequence>
<evidence type="ECO:0000313" key="4">
    <source>
        <dbReference type="EMBL" id="KAK9301112.1"/>
    </source>
</evidence>
<dbReference type="InterPro" id="IPR020309">
    <property type="entry name" value="Smim-14"/>
</dbReference>
<keyword evidence="3" id="KW-1133">Transmembrane helix</keyword>
<gene>
    <name evidence="4" type="ORF">QLX08_006441</name>
</gene>
<dbReference type="Proteomes" id="UP001432146">
    <property type="component" value="Unassembled WGS sequence"/>
</dbReference>
<feature type="region of interest" description="Disordered" evidence="2">
    <location>
        <begin position="78"/>
        <end position="110"/>
    </location>
</feature>
<protein>
    <recommendedName>
        <fullName evidence="1">Small integral membrane protein 14</fullName>
    </recommendedName>
</protein>
<accession>A0AAW0ZU43</accession>
<dbReference type="PANTHER" id="PTHR31019:SF1">
    <property type="entry name" value="SMALL INTEGRAL MEMBRANE PROTEIN 14"/>
    <property type="match status" value="1"/>
</dbReference>
<organism evidence="4 5">
    <name type="scientific">Tetragonisca angustula</name>
    <dbReference type="NCBI Taxonomy" id="166442"/>
    <lineage>
        <taxon>Eukaryota</taxon>
        <taxon>Metazoa</taxon>
        <taxon>Ecdysozoa</taxon>
        <taxon>Arthropoda</taxon>
        <taxon>Hexapoda</taxon>
        <taxon>Insecta</taxon>
        <taxon>Pterygota</taxon>
        <taxon>Neoptera</taxon>
        <taxon>Endopterygota</taxon>
        <taxon>Hymenoptera</taxon>
        <taxon>Apocrita</taxon>
        <taxon>Aculeata</taxon>
        <taxon>Apoidea</taxon>
        <taxon>Anthophila</taxon>
        <taxon>Apidae</taxon>
        <taxon>Tetragonisca</taxon>
    </lineage>
</organism>
<feature type="compositionally biased region" description="Basic and acidic residues" evidence="2">
    <location>
        <begin position="89"/>
        <end position="100"/>
    </location>
</feature>
<dbReference type="PANTHER" id="PTHR31019">
    <property type="entry name" value="SMALL INTEGRAL MEMBRANE PROTEIN 14"/>
    <property type="match status" value="1"/>
</dbReference>
<evidence type="ECO:0000256" key="2">
    <source>
        <dbReference type="SAM" id="MobiDB-lite"/>
    </source>
</evidence>